<dbReference type="Pfam" id="PF00293">
    <property type="entry name" value="NUDIX"/>
    <property type="match status" value="1"/>
</dbReference>
<dbReference type="Proteomes" id="UP000077363">
    <property type="component" value="Chromosome"/>
</dbReference>
<feature type="domain" description="Nudix hydrolase" evidence="1">
    <location>
        <begin position="31"/>
        <end position="162"/>
    </location>
</feature>
<gene>
    <name evidence="2" type="ORF">SU48_07460</name>
</gene>
<dbReference type="InterPro" id="IPR015797">
    <property type="entry name" value="NUDIX_hydrolase-like_dom_sf"/>
</dbReference>
<reference evidence="2 3" key="1">
    <citation type="submission" date="2015-01" db="EMBL/GenBank/DDBJ databases">
        <title>Deinococcus puniceus/DY1/ whole genome sequencing.</title>
        <authorList>
            <person name="Kim M.K."/>
            <person name="Srinivasan S."/>
            <person name="Lee J.-J."/>
        </authorList>
    </citation>
    <scope>NUCLEOTIDE SEQUENCE [LARGE SCALE GENOMIC DNA]</scope>
    <source>
        <strain evidence="2 3">DY1</strain>
    </source>
</reference>
<evidence type="ECO:0000313" key="3">
    <source>
        <dbReference type="Proteomes" id="UP000077363"/>
    </source>
</evidence>
<dbReference type="PATRIC" id="fig|1182568.3.peg.1551"/>
<dbReference type="AlphaFoldDB" id="A0A172TCT5"/>
<proteinExistence type="predicted"/>
<keyword evidence="3" id="KW-1185">Reference proteome</keyword>
<dbReference type="KEGG" id="dpu:SU48_07460"/>
<dbReference type="InterPro" id="IPR000086">
    <property type="entry name" value="NUDIX_hydrolase_dom"/>
</dbReference>
<dbReference type="PROSITE" id="PS51462">
    <property type="entry name" value="NUDIX"/>
    <property type="match status" value="1"/>
</dbReference>
<name>A0A172TCT5_9DEIO</name>
<dbReference type="STRING" id="1182568.SU48_07460"/>
<dbReference type="EMBL" id="CP011387">
    <property type="protein sequence ID" value="ANE44849.1"/>
    <property type="molecule type" value="Genomic_DNA"/>
</dbReference>
<organism evidence="2 3">
    <name type="scientific">Deinococcus puniceus</name>
    <dbReference type="NCBI Taxonomy" id="1182568"/>
    <lineage>
        <taxon>Bacteria</taxon>
        <taxon>Thermotogati</taxon>
        <taxon>Deinococcota</taxon>
        <taxon>Deinococci</taxon>
        <taxon>Deinococcales</taxon>
        <taxon>Deinococcaceae</taxon>
        <taxon>Deinococcus</taxon>
    </lineage>
</organism>
<evidence type="ECO:0000313" key="2">
    <source>
        <dbReference type="EMBL" id="ANE44849.1"/>
    </source>
</evidence>
<evidence type="ECO:0000259" key="1">
    <source>
        <dbReference type="PROSITE" id="PS51462"/>
    </source>
</evidence>
<dbReference type="SUPFAM" id="SSF55811">
    <property type="entry name" value="Nudix"/>
    <property type="match status" value="1"/>
</dbReference>
<accession>A0A172TCT5</accession>
<protein>
    <recommendedName>
        <fullName evidence="1">Nudix hydrolase domain-containing protein</fullName>
    </recommendedName>
</protein>
<dbReference type="CDD" id="cd24154">
    <property type="entry name" value="NUDIX_DR0079"/>
    <property type="match status" value="1"/>
</dbReference>
<dbReference type="Gene3D" id="3.90.79.10">
    <property type="entry name" value="Nucleoside Triphosphate Pyrophosphohydrolase"/>
    <property type="match status" value="1"/>
</dbReference>
<sequence length="169" mass="18577">MDAGDDELLDLLNDSGAVSGVLWRSVSDGVKGVRGVNAFFRNSAGQLLFPRRAAHKTRWPGALDFSVGGYTLAGESLDDSFVREAREELNVDVGEFGWRVMADLSPFSTGISCFMRIYEVSIDTLPHLNPDDFSGAEWLTPEQLRKRAAAGEKLKPDLPNVIDLVYAKQ</sequence>